<evidence type="ECO:0000256" key="1">
    <source>
        <dbReference type="SAM" id="SignalP"/>
    </source>
</evidence>
<name>A0AAV4EZ76_9GAST</name>
<protein>
    <submittedName>
        <fullName evidence="2">Uncharacterized protein</fullName>
    </submittedName>
</protein>
<comment type="caution">
    <text evidence="2">The sequence shown here is derived from an EMBL/GenBank/DDBJ whole genome shotgun (WGS) entry which is preliminary data.</text>
</comment>
<gene>
    <name evidence="2" type="ORF">ElyMa_000223700</name>
</gene>
<feature type="chain" id="PRO_5043439100" evidence="1">
    <location>
        <begin position="20"/>
        <end position="124"/>
    </location>
</feature>
<dbReference type="Proteomes" id="UP000762676">
    <property type="component" value="Unassembled WGS sequence"/>
</dbReference>
<keyword evidence="3" id="KW-1185">Reference proteome</keyword>
<proteinExistence type="predicted"/>
<sequence length="124" mass="12287">MNTLAVFAVVAALVYTASASPCTDICNGQCALQMNSCSFSGIFGDLCASQNAICLQSCAAACNCADTCATQCGGAFATCKGDGSDVLTVLQCGANLSVCGATCHAQCQFNTFAAIVNSLTGGAP</sequence>
<accession>A0AAV4EZ76</accession>
<dbReference type="AlphaFoldDB" id="A0AAV4EZ76"/>
<evidence type="ECO:0000313" key="2">
    <source>
        <dbReference type="EMBL" id="GFR66257.1"/>
    </source>
</evidence>
<reference evidence="2 3" key="1">
    <citation type="journal article" date="2021" name="Elife">
        <title>Chloroplast acquisition without the gene transfer in kleptoplastic sea slugs, Plakobranchus ocellatus.</title>
        <authorList>
            <person name="Maeda T."/>
            <person name="Takahashi S."/>
            <person name="Yoshida T."/>
            <person name="Shimamura S."/>
            <person name="Takaki Y."/>
            <person name="Nagai Y."/>
            <person name="Toyoda A."/>
            <person name="Suzuki Y."/>
            <person name="Arimoto A."/>
            <person name="Ishii H."/>
            <person name="Satoh N."/>
            <person name="Nishiyama T."/>
            <person name="Hasebe M."/>
            <person name="Maruyama T."/>
            <person name="Minagawa J."/>
            <person name="Obokata J."/>
            <person name="Shigenobu S."/>
        </authorList>
    </citation>
    <scope>NUCLEOTIDE SEQUENCE [LARGE SCALE GENOMIC DNA]</scope>
</reference>
<feature type="signal peptide" evidence="1">
    <location>
        <begin position="1"/>
        <end position="19"/>
    </location>
</feature>
<organism evidence="2 3">
    <name type="scientific">Elysia marginata</name>
    <dbReference type="NCBI Taxonomy" id="1093978"/>
    <lineage>
        <taxon>Eukaryota</taxon>
        <taxon>Metazoa</taxon>
        <taxon>Spiralia</taxon>
        <taxon>Lophotrochozoa</taxon>
        <taxon>Mollusca</taxon>
        <taxon>Gastropoda</taxon>
        <taxon>Heterobranchia</taxon>
        <taxon>Euthyneura</taxon>
        <taxon>Panpulmonata</taxon>
        <taxon>Sacoglossa</taxon>
        <taxon>Placobranchoidea</taxon>
        <taxon>Plakobranchidae</taxon>
        <taxon>Elysia</taxon>
    </lineage>
</organism>
<evidence type="ECO:0000313" key="3">
    <source>
        <dbReference type="Proteomes" id="UP000762676"/>
    </source>
</evidence>
<keyword evidence="1" id="KW-0732">Signal</keyword>
<dbReference type="EMBL" id="BMAT01000437">
    <property type="protein sequence ID" value="GFR66257.1"/>
    <property type="molecule type" value="Genomic_DNA"/>
</dbReference>